<gene>
    <name evidence="8" type="ORF">CTEN210_08131</name>
</gene>
<dbReference type="AlphaFoldDB" id="A0AAD3CV82"/>
<dbReference type="Gene3D" id="3.10.50.40">
    <property type="match status" value="1"/>
</dbReference>
<evidence type="ECO:0000256" key="4">
    <source>
        <dbReference type="ARBA" id="ARBA00023235"/>
    </source>
</evidence>
<evidence type="ECO:0000256" key="2">
    <source>
        <dbReference type="ARBA" id="ARBA00013194"/>
    </source>
</evidence>
<evidence type="ECO:0000313" key="9">
    <source>
        <dbReference type="Proteomes" id="UP001054902"/>
    </source>
</evidence>
<keyword evidence="4 5" id="KW-0413">Isomerase</keyword>
<evidence type="ECO:0000259" key="7">
    <source>
        <dbReference type="PROSITE" id="PS50059"/>
    </source>
</evidence>
<feature type="chain" id="PRO_5042247623" description="peptidylprolyl isomerase" evidence="6">
    <location>
        <begin position="26"/>
        <end position="110"/>
    </location>
</feature>
<dbReference type="InterPro" id="IPR001179">
    <property type="entry name" value="PPIase_FKBP_dom"/>
</dbReference>
<evidence type="ECO:0000256" key="5">
    <source>
        <dbReference type="PROSITE-ProRule" id="PRU00277"/>
    </source>
</evidence>
<keyword evidence="6" id="KW-0732">Signal</keyword>
<dbReference type="Pfam" id="PF00254">
    <property type="entry name" value="FKBP_C"/>
    <property type="match status" value="1"/>
</dbReference>
<protein>
    <recommendedName>
        <fullName evidence="2 5">peptidylprolyl isomerase</fullName>
        <ecNumber evidence="2 5">5.2.1.8</ecNumber>
    </recommendedName>
</protein>
<reference evidence="8 9" key="1">
    <citation type="journal article" date="2021" name="Sci. Rep.">
        <title>The genome of the diatom Chaetoceros tenuissimus carries an ancient integrated fragment of an extant virus.</title>
        <authorList>
            <person name="Hongo Y."/>
            <person name="Kimura K."/>
            <person name="Takaki Y."/>
            <person name="Yoshida Y."/>
            <person name="Baba S."/>
            <person name="Kobayashi G."/>
            <person name="Nagasaki K."/>
            <person name="Hano T."/>
            <person name="Tomaru Y."/>
        </authorList>
    </citation>
    <scope>NUCLEOTIDE SEQUENCE [LARGE SCALE GENOMIC DNA]</scope>
    <source>
        <strain evidence="8 9">NIES-3715</strain>
    </source>
</reference>
<feature type="signal peptide" evidence="6">
    <location>
        <begin position="1"/>
        <end position="25"/>
    </location>
</feature>
<comment type="catalytic activity">
    <reaction evidence="1 5">
        <text>[protein]-peptidylproline (omega=180) = [protein]-peptidylproline (omega=0)</text>
        <dbReference type="Rhea" id="RHEA:16237"/>
        <dbReference type="Rhea" id="RHEA-COMP:10747"/>
        <dbReference type="Rhea" id="RHEA-COMP:10748"/>
        <dbReference type="ChEBI" id="CHEBI:83833"/>
        <dbReference type="ChEBI" id="CHEBI:83834"/>
        <dbReference type="EC" id="5.2.1.8"/>
    </reaction>
</comment>
<dbReference type="PROSITE" id="PS50059">
    <property type="entry name" value="FKBP_PPIASE"/>
    <property type="match status" value="1"/>
</dbReference>
<dbReference type="GO" id="GO:0003755">
    <property type="term" value="F:peptidyl-prolyl cis-trans isomerase activity"/>
    <property type="evidence" value="ECO:0007669"/>
    <property type="project" value="UniProtKB-KW"/>
</dbReference>
<dbReference type="Proteomes" id="UP001054902">
    <property type="component" value="Unassembled WGS sequence"/>
</dbReference>
<sequence length="110" mass="12502">MKSLVSAVFMVCTLCVFQSLQNVNAKQNEGYDLDSDAPIRIGVKKRIKKEDCKQKTIKGDRVSVHYRGTLYKDGKEFDSSFARDAPFTFRLGKGEVIQGWVSFSKNIFKL</sequence>
<evidence type="ECO:0000256" key="1">
    <source>
        <dbReference type="ARBA" id="ARBA00000971"/>
    </source>
</evidence>
<dbReference type="SUPFAM" id="SSF54534">
    <property type="entry name" value="FKBP-like"/>
    <property type="match status" value="1"/>
</dbReference>
<dbReference type="EC" id="5.2.1.8" evidence="2 5"/>
<dbReference type="InterPro" id="IPR046357">
    <property type="entry name" value="PPIase_dom_sf"/>
</dbReference>
<name>A0AAD3CV82_9STRA</name>
<organism evidence="8 9">
    <name type="scientific">Chaetoceros tenuissimus</name>
    <dbReference type="NCBI Taxonomy" id="426638"/>
    <lineage>
        <taxon>Eukaryota</taxon>
        <taxon>Sar</taxon>
        <taxon>Stramenopiles</taxon>
        <taxon>Ochrophyta</taxon>
        <taxon>Bacillariophyta</taxon>
        <taxon>Coscinodiscophyceae</taxon>
        <taxon>Chaetocerotophycidae</taxon>
        <taxon>Chaetocerotales</taxon>
        <taxon>Chaetocerotaceae</taxon>
        <taxon>Chaetoceros</taxon>
    </lineage>
</organism>
<evidence type="ECO:0000256" key="3">
    <source>
        <dbReference type="ARBA" id="ARBA00023110"/>
    </source>
</evidence>
<dbReference type="PANTHER" id="PTHR45779:SF7">
    <property type="entry name" value="PEPTIDYLPROLYL ISOMERASE"/>
    <property type="match status" value="1"/>
</dbReference>
<feature type="domain" description="PPIase FKBP-type" evidence="7">
    <location>
        <begin position="59"/>
        <end position="110"/>
    </location>
</feature>
<comment type="caution">
    <text evidence="8">The sequence shown here is derived from an EMBL/GenBank/DDBJ whole genome shotgun (WGS) entry which is preliminary data.</text>
</comment>
<dbReference type="InterPro" id="IPR044609">
    <property type="entry name" value="FKBP2/11"/>
</dbReference>
<dbReference type="EMBL" id="BLLK01000045">
    <property type="protein sequence ID" value="GFH51655.1"/>
    <property type="molecule type" value="Genomic_DNA"/>
</dbReference>
<proteinExistence type="predicted"/>
<evidence type="ECO:0000256" key="6">
    <source>
        <dbReference type="SAM" id="SignalP"/>
    </source>
</evidence>
<keyword evidence="3 5" id="KW-0697">Rotamase</keyword>
<dbReference type="PANTHER" id="PTHR45779">
    <property type="entry name" value="PEPTIDYLPROLYL ISOMERASE"/>
    <property type="match status" value="1"/>
</dbReference>
<accession>A0AAD3CV82</accession>
<dbReference type="GO" id="GO:0005783">
    <property type="term" value="C:endoplasmic reticulum"/>
    <property type="evidence" value="ECO:0007669"/>
    <property type="project" value="TreeGrafter"/>
</dbReference>
<evidence type="ECO:0000313" key="8">
    <source>
        <dbReference type="EMBL" id="GFH51655.1"/>
    </source>
</evidence>
<keyword evidence="9" id="KW-1185">Reference proteome</keyword>